<dbReference type="InterPro" id="IPR014325">
    <property type="entry name" value="RNA_pol_sigma-E_actinobac"/>
</dbReference>
<dbReference type="Pfam" id="PF08281">
    <property type="entry name" value="Sigma70_r4_2"/>
    <property type="match status" value="1"/>
</dbReference>
<dbReference type="InterPro" id="IPR013249">
    <property type="entry name" value="RNA_pol_sigma70_r4_t2"/>
</dbReference>
<proteinExistence type="inferred from homology"/>
<comment type="similarity">
    <text evidence="1">Belongs to the sigma-70 factor family. ECF subfamily.</text>
</comment>
<name>A0ABS2LWK0_9ACTN</name>
<keyword evidence="3" id="KW-0731">Sigma factor</keyword>
<evidence type="ECO:0000256" key="4">
    <source>
        <dbReference type="ARBA" id="ARBA00023125"/>
    </source>
</evidence>
<gene>
    <name evidence="8" type="ORF">JOD64_003788</name>
</gene>
<keyword evidence="9" id="KW-1185">Reference proteome</keyword>
<evidence type="ECO:0000313" key="9">
    <source>
        <dbReference type="Proteomes" id="UP000764837"/>
    </source>
</evidence>
<dbReference type="NCBIfam" id="TIGR02937">
    <property type="entry name" value="sigma70-ECF"/>
    <property type="match status" value="1"/>
</dbReference>
<dbReference type="Pfam" id="PF04542">
    <property type="entry name" value="Sigma70_r2"/>
    <property type="match status" value="1"/>
</dbReference>
<evidence type="ECO:0000256" key="1">
    <source>
        <dbReference type="ARBA" id="ARBA00010641"/>
    </source>
</evidence>
<dbReference type="EMBL" id="JAFBBP010000001">
    <property type="protein sequence ID" value="MBM7492566.1"/>
    <property type="molecule type" value="Genomic_DNA"/>
</dbReference>
<keyword evidence="5" id="KW-0804">Transcription</keyword>
<dbReference type="InterPro" id="IPR039425">
    <property type="entry name" value="RNA_pol_sigma-70-like"/>
</dbReference>
<evidence type="ECO:0000256" key="2">
    <source>
        <dbReference type="ARBA" id="ARBA00023015"/>
    </source>
</evidence>
<dbReference type="RefSeq" id="WP_204943424.1">
    <property type="nucleotide sequence ID" value="NZ_JAFBBP010000001.1"/>
</dbReference>
<dbReference type="Proteomes" id="UP000764837">
    <property type="component" value="Unassembled WGS sequence"/>
</dbReference>
<evidence type="ECO:0000313" key="8">
    <source>
        <dbReference type="EMBL" id="MBM7492566.1"/>
    </source>
</evidence>
<evidence type="ECO:0000256" key="5">
    <source>
        <dbReference type="ARBA" id="ARBA00023163"/>
    </source>
</evidence>
<dbReference type="InterPro" id="IPR007627">
    <property type="entry name" value="RNA_pol_sigma70_r2"/>
</dbReference>
<dbReference type="SUPFAM" id="SSF88946">
    <property type="entry name" value="Sigma2 domain of RNA polymerase sigma factors"/>
    <property type="match status" value="1"/>
</dbReference>
<reference evidence="8 9" key="1">
    <citation type="submission" date="2021-01" db="EMBL/GenBank/DDBJ databases">
        <title>Sequencing the genomes of 1000 actinobacteria strains.</title>
        <authorList>
            <person name="Klenk H.-P."/>
        </authorList>
    </citation>
    <scope>NUCLEOTIDE SEQUENCE [LARGE SCALE GENOMIC DNA]</scope>
    <source>
        <strain evidence="8 9">DSM 100204</strain>
    </source>
</reference>
<dbReference type="InterPro" id="IPR013324">
    <property type="entry name" value="RNA_pol_sigma_r3/r4-like"/>
</dbReference>
<dbReference type="InterPro" id="IPR014284">
    <property type="entry name" value="RNA_pol_sigma-70_dom"/>
</dbReference>
<evidence type="ECO:0000256" key="3">
    <source>
        <dbReference type="ARBA" id="ARBA00023082"/>
    </source>
</evidence>
<dbReference type="InterPro" id="IPR013325">
    <property type="entry name" value="RNA_pol_sigma_r2"/>
</dbReference>
<sequence length="180" mass="20069">MSGADRYAGFREFALARGPTLSRTAYLLVGDHQEAQDLLQESLAKTARHWRRVQTGGHPEAYVRTVMLNQLRSWRRRRRPTEVISEAVPDAASGDDLAGDTATRLTVACALATLPARQRAALYLRFYEDLSEVETARQLGCSVGTVKRHVHDALVRLRRHIPSTPPTAFEGVQPSEVDHV</sequence>
<dbReference type="SUPFAM" id="SSF88659">
    <property type="entry name" value="Sigma3 and sigma4 domains of RNA polymerase sigma factors"/>
    <property type="match status" value="1"/>
</dbReference>
<organism evidence="8 9">
    <name type="scientific">Micromonospora luteifusca</name>
    <dbReference type="NCBI Taxonomy" id="709860"/>
    <lineage>
        <taxon>Bacteria</taxon>
        <taxon>Bacillati</taxon>
        <taxon>Actinomycetota</taxon>
        <taxon>Actinomycetes</taxon>
        <taxon>Micromonosporales</taxon>
        <taxon>Micromonosporaceae</taxon>
        <taxon>Micromonospora</taxon>
    </lineage>
</organism>
<dbReference type="PANTHER" id="PTHR43133:SF50">
    <property type="entry name" value="ECF RNA POLYMERASE SIGMA FACTOR SIGM"/>
    <property type="match status" value="1"/>
</dbReference>
<dbReference type="InterPro" id="IPR036388">
    <property type="entry name" value="WH-like_DNA-bd_sf"/>
</dbReference>
<evidence type="ECO:0000259" key="7">
    <source>
        <dbReference type="Pfam" id="PF08281"/>
    </source>
</evidence>
<dbReference type="NCBIfam" id="TIGR02983">
    <property type="entry name" value="SigE-fam_strep"/>
    <property type="match status" value="1"/>
</dbReference>
<comment type="caution">
    <text evidence="8">The sequence shown here is derived from an EMBL/GenBank/DDBJ whole genome shotgun (WGS) entry which is preliminary data.</text>
</comment>
<dbReference type="PANTHER" id="PTHR43133">
    <property type="entry name" value="RNA POLYMERASE ECF-TYPE SIGMA FACTO"/>
    <property type="match status" value="1"/>
</dbReference>
<dbReference type="Gene3D" id="1.10.1740.10">
    <property type="match status" value="1"/>
</dbReference>
<feature type="domain" description="RNA polymerase sigma factor 70 region 4 type 2" evidence="7">
    <location>
        <begin position="107"/>
        <end position="157"/>
    </location>
</feature>
<accession>A0ABS2LWK0</accession>
<evidence type="ECO:0000259" key="6">
    <source>
        <dbReference type="Pfam" id="PF04542"/>
    </source>
</evidence>
<feature type="domain" description="RNA polymerase sigma-70 region 2" evidence="6">
    <location>
        <begin position="18"/>
        <end position="79"/>
    </location>
</feature>
<keyword evidence="2" id="KW-0805">Transcription regulation</keyword>
<dbReference type="CDD" id="cd06171">
    <property type="entry name" value="Sigma70_r4"/>
    <property type="match status" value="1"/>
</dbReference>
<protein>
    <submittedName>
        <fullName evidence="8">RNA polymerase sigma-70 factor (Sigma-E family)</fullName>
    </submittedName>
</protein>
<keyword evidence="4" id="KW-0238">DNA-binding</keyword>
<dbReference type="Gene3D" id="1.10.10.10">
    <property type="entry name" value="Winged helix-like DNA-binding domain superfamily/Winged helix DNA-binding domain"/>
    <property type="match status" value="1"/>
</dbReference>